<gene>
    <name evidence="1" type="ORF">H7J73_28325</name>
</gene>
<reference evidence="1 2" key="1">
    <citation type="journal article" date="2022" name="BMC Genomics">
        <title>Comparative genome analysis of mycobacteria focusing on tRNA and non-coding RNA.</title>
        <authorList>
            <person name="Behra P.R.K."/>
            <person name="Pettersson B.M.F."/>
            <person name="Ramesh M."/>
            <person name="Das S."/>
            <person name="Dasgupta S."/>
            <person name="Kirsebom L.A."/>
        </authorList>
    </citation>
    <scope>NUCLEOTIDE SEQUENCE [LARGE SCALE GENOMIC DNA]</scope>
    <source>
        <strain evidence="1 2">DSM 44078</strain>
    </source>
</reference>
<sequence length="55" mass="6352">MKYTDLTGIKPKKKCCRSKPRCKRCPLVLHKVHKAELTGVRGKALEKVFKRARKS</sequence>
<organism evidence="1 2">
    <name type="scientific">Mycolicibacterium komossense</name>
    <dbReference type="NCBI Taxonomy" id="1779"/>
    <lineage>
        <taxon>Bacteria</taxon>
        <taxon>Bacillati</taxon>
        <taxon>Actinomycetota</taxon>
        <taxon>Actinomycetes</taxon>
        <taxon>Mycobacteriales</taxon>
        <taxon>Mycobacteriaceae</taxon>
        <taxon>Mycolicibacterium</taxon>
    </lineage>
</organism>
<dbReference type="EMBL" id="JACKTY010000047">
    <property type="protein sequence ID" value="MCV7229922.1"/>
    <property type="molecule type" value="Genomic_DNA"/>
</dbReference>
<proteinExistence type="predicted"/>
<protein>
    <submittedName>
        <fullName evidence="1">Uncharacterized protein</fullName>
    </submittedName>
</protein>
<keyword evidence="2" id="KW-1185">Reference proteome</keyword>
<accession>A0ABT3CKD4</accession>
<comment type="caution">
    <text evidence="1">The sequence shown here is derived from an EMBL/GenBank/DDBJ whole genome shotgun (WGS) entry which is preliminary data.</text>
</comment>
<dbReference type="Proteomes" id="UP001526201">
    <property type="component" value="Unassembled WGS sequence"/>
</dbReference>
<name>A0ABT3CKD4_9MYCO</name>
<evidence type="ECO:0000313" key="2">
    <source>
        <dbReference type="Proteomes" id="UP001526201"/>
    </source>
</evidence>
<evidence type="ECO:0000313" key="1">
    <source>
        <dbReference type="EMBL" id="MCV7229922.1"/>
    </source>
</evidence>
<dbReference type="RefSeq" id="WP_264071188.1">
    <property type="nucleotide sequence ID" value="NZ_JACKTY010000047.1"/>
</dbReference>